<keyword evidence="3" id="KW-1185">Reference proteome</keyword>
<dbReference type="EMBL" id="QVQW01000001">
    <property type="protein sequence ID" value="RKU49571.1"/>
    <property type="molecule type" value="Genomic_DNA"/>
</dbReference>
<gene>
    <name evidence="2" type="ORF">DL546_009355</name>
</gene>
<feature type="coiled-coil region" evidence="1">
    <location>
        <begin position="177"/>
        <end position="222"/>
    </location>
</feature>
<name>A0A420YP07_9PEZI</name>
<keyword evidence="1" id="KW-0175">Coiled coil</keyword>
<organism evidence="2 3">
    <name type="scientific">Coniochaeta pulveracea</name>
    <dbReference type="NCBI Taxonomy" id="177199"/>
    <lineage>
        <taxon>Eukaryota</taxon>
        <taxon>Fungi</taxon>
        <taxon>Dikarya</taxon>
        <taxon>Ascomycota</taxon>
        <taxon>Pezizomycotina</taxon>
        <taxon>Sordariomycetes</taxon>
        <taxon>Sordariomycetidae</taxon>
        <taxon>Coniochaetales</taxon>
        <taxon>Coniochaetaceae</taxon>
        <taxon>Coniochaeta</taxon>
    </lineage>
</organism>
<proteinExistence type="predicted"/>
<dbReference type="AlphaFoldDB" id="A0A420YP07"/>
<evidence type="ECO:0000256" key="1">
    <source>
        <dbReference type="SAM" id="Coils"/>
    </source>
</evidence>
<evidence type="ECO:0000313" key="2">
    <source>
        <dbReference type="EMBL" id="RKU49571.1"/>
    </source>
</evidence>
<comment type="caution">
    <text evidence="2">The sequence shown here is derived from an EMBL/GenBank/DDBJ whole genome shotgun (WGS) entry which is preliminary data.</text>
</comment>
<evidence type="ECO:0000313" key="3">
    <source>
        <dbReference type="Proteomes" id="UP000275385"/>
    </source>
</evidence>
<dbReference type="Proteomes" id="UP000275385">
    <property type="component" value="Unassembled WGS sequence"/>
</dbReference>
<accession>A0A420YP07</accession>
<protein>
    <submittedName>
        <fullName evidence="2">Uncharacterized protein</fullName>
    </submittedName>
</protein>
<sequence>MDSPCQVTQKPDKDSETPIVMSELPFPDLPEKALEITNGVLPTGMTFPLKSDQPLDYETACKVTRRVTEVLQAMEAGFWSKHADPSSVILQPPAVTMLARSKLNILIVQSLINQRYPLRRNLRRHLEGCKKAVLIVTKMKRRLNNAYMVSTTLNEDVFLIKQMRSVEARENKMRPNLKKAIKMLKLCTQNLKAQEQQMKHRLTQAMELADSLEHDLRQVKAVEASNGC</sequence>
<reference evidence="2 3" key="1">
    <citation type="submission" date="2018-08" db="EMBL/GenBank/DDBJ databases">
        <title>Draft genome of the lignicolous fungus Coniochaeta pulveracea.</title>
        <authorList>
            <person name="Borstlap C.J."/>
            <person name="De Witt R.N."/>
            <person name="Botha A."/>
            <person name="Volschenk H."/>
        </authorList>
    </citation>
    <scope>NUCLEOTIDE SEQUENCE [LARGE SCALE GENOMIC DNA]</scope>
    <source>
        <strain evidence="2 3">CAB683</strain>
    </source>
</reference>